<dbReference type="eggNOG" id="COG3935">
    <property type="taxonomic scope" value="Bacteria"/>
</dbReference>
<accession>Q03RB4</accession>
<feature type="compositionally biased region" description="Polar residues" evidence="1">
    <location>
        <begin position="102"/>
        <end position="121"/>
    </location>
</feature>
<sequence length="250" mass="28884">MAEAPSYYAIIPANVRYDQNLPGKAILLYGEITALCNQKGFCWASDDYFAKLYGVTKMTVQNWLKSLERENYISREVTYKKDTKEIEHRLIRIEMTPTKKNLGTPTQKNFRDNTTSINKNHSGAEPKEDSIHYKKIINFLNEKAGRDFKDVEGNRKLIRARIHDGYSEHDFALVIDFKCKQWLNDDKMEKYLRPGTLFGSSKKFDQYLDEAKQNRKQQANTTEPQGLSVGEGSARAANYLAELEKQYEGD</sequence>
<evidence type="ECO:0000313" key="4">
    <source>
        <dbReference type="Proteomes" id="UP000001652"/>
    </source>
</evidence>
<evidence type="ECO:0000256" key="1">
    <source>
        <dbReference type="SAM" id="MobiDB-lite"/>
    </source>
</evidence>
<feature type="region of interest" description="Disordered" evidence="1">
    <location>
        <begin position="102"/>
        <end position="127"/>
    </location>
</feature>
<dbReference type="KEGG" id="lbr:LVIS_1129"/>
<dbReference type="Pfam" id="PF09524">
    <property type="entry name" value="Phg_2220_C"/>
    <property type="match status" value="1"/>
</dbReference>
<organism evidence="3 4">
    <name type="scientific">Levilactobacillus brevis (strain ATCC 367 / BCRC 12310 / CIP 105137 / JCM 1170 / LMG 11437 / NCIMB 947 / NCTC 947)</name>
    <name type="common">Lactobacillus brevis</name>
    <dbReference type="NCBI Taxonomy" id="387344"/>
    <lineage>
        <taxon>Bacteria</taxon>
        <taxon>Bacillati</taxon>
        <taxon>Bacillota</taxon>
        <taxon>Bacilli</taxon>
        <taxon>Lactobacillales</taxon>
        <taxon>Lactobacillaceae</taxon>
        <taxon>Levilactobacillus</taxon>
    </lineage>
</organism>
<evidence type="ECO:0000259" key="2">
    <source>
        <dbReference type="Pfam" id="PF09524"/>
    </source>
</evidence>
<gene>
    <name evidence="3" type="ordered locus">LVIS_1129</name>
</gene>
<dbReference type="Proteomes" id="UP000001652">
    <property type="component" value="Chromosome"/>
</dbReference>
<evidence type="ECO:0000313" key="3">
    <source>
        <dbReference type="EMBL" id="ABJ64258.1"/>
    </source>
</evidence>
<name>Q03RB4_LEVBA</name>
<protein>
    <recommendedName>
        <fullName evidence="2">Phage conserved hypothetical protein C-terminal domain-containing protein</fullName>
    </recommendedName>
</protein>
<reference evidence="3 4" key="1">
    <citation type="journal article" date="2006" name="Proc. Natl. Acad. Sci. U.S.A.">
        <title>Comparative genomics of the lactic acid bacteria.</title>
        <authorList>
            <person name="Makarova K."/>
            <person name="Slesarev A."/>
            <person name="Wolf Y."/>
            <person name="Sorokin A."/>
            <person name="Mirkin B."/>
            <person name="Koonin E."/>
            <person name="Pavlov A."/>
            <person name="Pavlova N."/>
            <person name="Karamychev V."/>
            <person name="Polouchine N."/>
            <person name="Shakhova V."/>
            <person name="Grigoriev I."/>
            <person name="Lou Y."/>
            <person name="Rohksar D."/>
            <person name="Lucas S."/>
            <person name="Huang K."/>
            <person name="Goodstein D.M."/>
            <person name="Hawkins T."/>
            <person name="Plengvidhya V."/>
            <person name="Welker D."/>
            <person name="Hughes J."/>
            <person name="Goh Y."/>
            <person name="Benson A."/>
            <person name="Baldwin K."/>
            <person name="Lee J.H."/>
            <person name="Diaz-Muniz I."/>
            <person name="Dosti B."/>
            <person name="Smeianov V."/>
            <person name="Wechter W."/>
            <person name="Barabote R."/>
            <person name="Lorca G."/>
            <person name="Altermann E."/>
            <person name="Barrangou R."/>
            <person name="Ganesan B."/>
            <person name="Xie Y."/>
            <person name="Rawsthorne H."/>
            <person name="Tamir D."/>
            <person name="Parker C."/>
            <person name="Breidt F."/>
            <person name="Broadbent J."/>
            <person name="Hutkins R."/>
            <person name="O'Sullivan D."/>
            <person name="Steele J."/>
            <person name="Unlu G."/>
            <person name="Saier M."/>
            <person name="Klaenhammer T."/>
            <person name="Richardson P."/>
            <person name="Kozyavkin S."/>
            <person name="Weimer B."/>
            <person name="Mills D."/>
        </authorList>
    </citation>
    <scope>NUCLEOTIDE SEQUENCE [LARGE SCALE GENOMIC DNA]</scope>
    <source>
        <strain evidence="4">ATCC 367 / BCRC 12310 / CIP 105137 / JCM 1170 / LMG 11437 / NCIMB 947 / NCTC 947</strain>
    </source>
</reference>
<feature type="region of interest" description="Disordered" evidence="1">
    <location>
        <begin position="210"/>
        <end position="232"/>
    </location>
</feature>
<feature type="compositionally biased region" description="Polar residues" evidence="1">
    <location>
        <begin position="216"/>
        <end position="225"/>
    </location>
</feature>
<dbReference type="HOGENOM" id="CLU_072522_2_0_9"/>
<dbReference type="RefSeq" id="WP_011667888.1">
    <property type="nucleotide sequence ID" value="NC_008497.1"/>
</dbReference>
<dbReference type="Pfam" id="PF13730">
    <property type="entry name" value="HTH_36"/>
    <property type="match status" value="1"/>
</dbReference>
<dbReference type="EMBL" id="CP000416">
    <property type="protein sequence ID" value="ABJ64258.1"/>
    <property type="molecule type" value="Genomic_DNA"/>
</dbReference>
<dbReference type="NCBIfam" id="TIGR02220">
    <property type="entry name" value="phg_TIGR02220"/>
    <property type="match status" value="1"/>
</dbReference>
<feature type="domain" description="Phage conserved hypothetical protein C-terminal" evidence="2">
    <location>
        <begin position="136"/>
        <end position="208"/>
    </location>
</feature>
<proteinExistence type="predicted"/>
<dbReference type="STRING" id="387344.LVIS_1129"/>
<dbReference type="Gene3D" id="1.10.10.10">
    <property type="entry name" value="Winged helix-like DNA-binding domain superfamily/Winged helix DNA-binding domain"/>
    <property type="match status" value="1"/>
</dbReference>
<dbReference type="InterPro" id="IPR011741">
    <property type="entry name" value="Phg_2220_C"/>
</dbReference>
<keyword evidence="4" id="KW-1185">Reference proteome</keyword>
<dbReference type="InterPro" id="IPR036388">
    <property type="entry name" value="WH-like_DNA-bd_sf"/>
</dbReference>
<dbReference type="AlphaFoldDB" id="Q03RB4"/>